<feature type="region of interest" description="Disordered" evidence="1">
    <location>
        <begin position="1"/>
        <end position="37"/>
    </location>
</feature>
<protein>
    <submittedName>
        <fullName evidence="2">Uncharacterized protein</fullName>
    </submittedName>
</protein>
<name>A0A8S0X6Z3_CYCAE</name>
<feature type="region of interest" description="Disordered" evidence="1">
    <location>
        <begin position="51"/>
        <end position="116"/>
    </location>
</feature>
<dbReference type="Proteomes" id="UP000467700">
    <property type="component" value="Unassembled WGS sequence"/>
</dbReference>
<evidence type="ECO:0000313" key="3">
    <source>
        <dbReference type="Proteomes" id="UP000467700"/>
    </source>
</evidence>
<dbReference type="EMBL" id="CACVBS010000076">
    <property type="protein sequence ID" value="CAA7269262.1"/>
    <property type="molecule type" value="Genomic_DNA"/>
</dbReference>
<dbReference type="InterPro" id="IPR032675">
    <property type="entry name" value="LRR_dom_sf"/>
</dbReference>
<evidence type="ECO:0000313" key="2">
    <source>
        <dbReference type="EMBL" id="CAA7269262.1"/>
    </source>
</evidence>
<organism evidence="2 3">
    <name type="scientific">Cyclocybe aegerita</name>
    <name type="common">Black poplar mushroom</name>
    <name type="synonym">Agrocybe aegerita</name>
    <dbReference type="NCBI Taxonomy" id="1973307"/>
    <lineage>
        <taxon>Eukaryota</taxon>
        <taxon>Fungi</taxon>
        <taxon>Dikarya</taxon>
        <taxon>Basidiomycota</taxon>
        <taxon>Agaricomycotina</taxon>
        <taxon>Agaricomycetes</taxon>
        <taxon>Agaricomycetidae</taxon>
        <taxon>Agaricales</taxon>
        <taxon>Agaricineae</taxon>
        <taxon>Bolbitiaceae</taxon>
        <taxon>Cyclocybe</taxon>
    </lineage>
</organism>
<proteinExistence type="predicted"/>
<sequence length="662" mass="72692">MAETRRSAPNVLSKDKDVKSPPSSTPQNGIHVPNPSFSFKSEFALPATLKMPPPHSSFLVAPATPVSPLPGTDPSSKPYAPEPSDPTPATSAPPAASSSAPVTETSNDSDSPATAVALPHPRNKVFSNNGLVRSIVSFVRLETSYIESPKDRQTLLWIALACKPFFEPAMDLLWAQMTSLIPLFRLISGFMRVNDTYIFANLIREQHLRSYNIYAPRVKHLKLGNFAEDISQHVYMALSRLLSKQLLPNLEKLSIPSLQSISSTNLDSLLLLTSPSLKEVSIREIIKSNEVVASSFLYHLSLDAPTISTLSASGRFSLSALQLFGSFSGLEHLHIETEGTTLDASMFEGLSKVTSLKTLYIKIDDNPLSFKVWTTKLERLQTLLLEGPADQITKIVDGVHAPHLGTVSITLHKDSFLWANLGKIQSIDGAPIRAWLQKCVERSEALHTFILDTSRVPVDIPWLTIMPPRPPIHFKRLEFKCGSCSFSSKDLLALCDPAHGWNKLEVLKVTPLLALPGISINGRHPTVSLSSLKNVAKNCANLKTLQLRVDLSGGSDILSSLETQNGFPAAHSLQELELFGPTTRMNNIKQSVVVARYIDRLFPRLQRIVVSDEGSLTSPLSWENLGWGSGIQAMIKSFQEIRDEAAPPTNELVKTTKHSLFT</sequence>
<keyword evidence="3" id="KW-1185">Reference proteome</keyword>
<comment type="caution">
    <text evidence="2">The sequence shown here is derived from an EMBL/GenBank/DDBJ whole genome shotgun (WGS) entry which is preliminary data.</text>
</comment>
<dbReference type="AlphaFoldDB" id="A0A8S0X6Z3"/>
<accession>A0A8S0X6Z3</accession>
<gene>
    <name evidence="2" type="ORF">AAE3_LOCUS11510</name>
</gene>
<evidence type="ECO:0000256" key="1">
    <source>
        <dbReference type="SAM" id="MobiDB-lite"/>
    </source>
</evidence>
<dbReference type="OrthoDB" id="3543113at2759"/>
<reference evidence="2 3" key="1">
    <citation type="submission" date="2020-01" db="EMBL/GenBank/DDBJ databases">
        <authorList>
            <person name="Gupta K D."/>
        </authorList>
    </citation>
    <scope>NUCLEOTIDE SEQUENCE [LARGE SCALE GENOMIC DNA]</scope>
</reference>
<dbReference type="SUPFAM" id="SSF52047">
    <property type="entry name" value="RNI-like"/>
    <property type="match status" value="1"/>
</dbReference>
<feature type="compositionally biased region" description="Low complexity" evidence="1">
    <location>
        <begin position="87"/>
        <end position="106"/>
    </location>
</feature>
<dbReference type="Gene3D" id="3.80.10.10">
    <property type="entry name" value="Ribonuclease Inhibitor"/>
    <property type="match status" value="1"/>
</dbReference>